<protein>
    <submittedName>
        <fullName evidence="1">Kinase-associated protein B</fullName>
    </submittedName>
</protein>
<proteinExistence type="predicted"/>
<keyword evidence="1" id="KW-0418">Kinase</keyword>
<name>A0A1I6A3V9_9BACI</name>
<dbReference type="EMBL" id="FOXX01000005">
    <property type="protein sequence ID" value="SFQ63328.1"/>
    <property type="molecule type" value="Genomic_DNA"/>
</dbReference>
<accession>A0A1I6A3V9</accession>
<reference evidence="1 2" key="1">
    <citation type="submission" date="2016-10" db="EMBL/GenBank/DDBJ databases">
        <authorList>
            <person name="Varghese N."/>
            <person name="Submissions S."/>
        </authorList>
    </citation>
    <scope>NUCLEOTIDE SEQUENCE [LARGE SCALE GENOMIC DNA]</scope>
    <source>
        <strain evidence="1 2">DSM 13796</strain>
    </source>
</reference>
<evidence type="ECO:0000313" key="1">
    <source>
        <dbReference type="EMBL" id="SFQ63328.1"/>
    </source>
</evidence>
<keyword evidence="1" id="KW-0808">Transferase</keyword>
<comment type="caution">
    <text evidence="1">The sequence shown here is derived from an EMBL/GenBank/DDBJ whole genome shotgun (WGS) entry which is preliminary data.</text>
</comment>
<organism evidence="1 2">
    <name type="scientific">Priestia endophytica DSM 13796</name>
    <dbReference type="NCBI Taxonomy" id="1121089"/>
    <lineage>
        <taxon>Bacteria</taxon>
        <taxon>Bacillati</taxon>
        <taxon>Bacillota</taxon>
        <taxon>Bacilli</taxon>
        <taxon>Bacillales</taxon>
        <taxon>Bacillaceae</taxon>
        <taxon>Priestia</taxon>
    </lineage>
</organism>
<evidence type="ECO:0000313" key="2">
    <source>
        <dbReference type="Proteomes" id="UP000182762"/>
    </source>
</evidence>
<dbReference type="Pfam" id="PF08810">
    <property type="entry name" value="KapB"/>
    <property type="match status" value="1"/>
</dbReference>
<dbReference type="Proteomes" id="UP000182762">
    <property type="component" value="Unassembled WGS sequence"/>
</dbReference>
<sequence length="129" mass="14745">MEEKIEVGSIVTGLYKTGKYVGEVTEIRPSHYLVRVLAVLKHPTQGDLHNPNQTDVALFHERRALAYREQTNVPKKMVHIFDEGVPDYKESLAKALSAQIEKYEGDESSFAQQCLVHLKNLEKDYFPQT</sequence>
<dbReference type="GeneID" id="93711141"/>
<dbReference type="InterPro" id="IPR014916">
    <property type="entry name" value="KapB"/>
</dbReference>
<dbReference type="GO" id="GO:0016301">
    <property type="term" value="F:kinase activity"/>
    <property type="evidence" value="ECO:0007669"/>
    <property type="project" value="UniProtKB-KW"/>
</dbReference>
<dbReference type="SMART" id="SM01298">
    <property type="entry name" value="KapB"/>
    <property type="match status" value="1"/>
</dbReference>
<dbReference type="SUPFAM" id="SSF141251">
    <property type="entry name" value="Kinase-associated protein B-like"/>
    <property type="match status" value="1"/>
</dbReference>
<dbReference type="InterPro" id="IPR038080">
    <property type="entry name" value="KapB_sf"/>
</dbReference>
<dbReference type="Gene3D" id="2.30.30.430">
    <property type="entry name" value="Kinase associated protein B domain"/>
    <property type="match status" value="1"/>
</dbReference>
<keyword evidence="2" id="KW-1185">Reference proteome</keyword>
<gene>
    <name evidence="1" type="ORF">SAMN02745910_02493</name>
</gene>
<dbReference type="RefSeq" id="WP_061804584.1">
    <property type="nucleotide sequence ID" value="NZ_FOXX01000005.1"/>
</dbReference>